<dbReference type="AlphaFoldDB" id="A0A1G9H0X5"/>
<dbReference type="PANTHER" id="PTHR22617:SF23">
    <property type="entry name" value="CHEMOTAXIS PROTEIN CHEW"/>
    <property type="match status" value="1"/>
</dbReference>
<reference evidence="1 2" key="1">
    <citation type="submission" date="2016-10" db="EMBL/GenBank/DDBJ databases">
        <authorList>
            <person name="de Groot N.N."/>
        </authorList>
    </citation>
    <scope>NUCLEOTIDE SEQUENCE [LARGE SCALE GENOMIC DNA]</scope>
    <source>
        <strain evidence="1 2">CGMCC 1.5382</strain>
    </source>
</reference>
<dbReference type="SUPFAM" id="SSF50341">
    <property type="entry name" value="CheW-like"/>
    <property type="match status" value="1"/>
</dbReference>
<dbReference type="EMBL" id="FNFU01000025">
    <property type="protein sequence ID" value="SDL06502.1"/>
    <property type="molecule type" value="Genomic_DNA"/>
</dbReference>
<dbReference type="SMART" id="SM00260">
    <property type="entry name" value="CheW"/>
    <property type="match status" value="1"/>
</dbReference>
<dbReference type="InterPro" id="IPR039315">
    <property type="entry name" value="CheW"/>
</dbReference>
<gene>
    <name evidence="1" type="ORF">SAMN05216282_12527</name>
</gene>
<dbReference type="InterPro" id="IPR036061">
    <property type="entry name" value="CheW-like_dom_sf"/>
</dbReference>
<dbReference type="Pfam" id="PF01584">
    <property type="entry name" value="CheW"/>
    <property type="match status" value="1"/>
</dbReference>
<accession>A0A1G9H0X5</accession>
<evidence type="ECO:0000313" key="2">
    <source>
        <dbReference type="Proteomes" id="UP000198701"/>
    </source>
</evidence>
<protein>
    <submittedName>
        <fullName evidence="1">Chemotaxis signal transduction protein</fullName>
    </submittedName>
</protein>
<dbReference type="GO" id="GO:0006935">
    <property type="term" value="P:chemotaxis"/>
    <property type="evidence" value="ECO:0007669"/>
    <property type="project" value="InterPro"/>
</dbReference>
<dbReference type="STRING" id="386301.SAMN05216282_12527"/>
<dbReference type="OrthoDB" id="5123694at2"/>
<dbReference type="Gene3D" id="2.30.30.40">
    <property type="entry name" value="SH3 Domains"/>
    <property type="match status" value="1"/>
</dbReference>
<evidence type="ECO:0000313" key="1">
    <source>
        <dbReference type="EMBL" id="SDL06502.1"/>
    </source>
</evidence>
<dbReference type="PROSITE" id="PS50851">
    <property type="entry name" value="CHEW"/>
    <property type="match status" value="1"/>
</dbReference>
<proteinExistence type="predicted"/>
<keyword evidence="2" id="KW-1185">Reference proteome</keyword>
<organism evidence="1 2">
    <name type="scientific">Cryobacterium psychrotolerans</name>
    <dbReference type="NCBI Taxonomy" id="386301"/>
    <lineage>
        <taxon>Bacteria</taxon>
        <taxon>Bacillati</taxon>
        <taxon>Actinomycetota</taxon>
        <taxon>Actinomycetes</taxon>
        <taxon>Micrococcales</taxon>
        <taxon>Microbacteriaceae</taxon>
        <taxon>Cryobacterium</taxon>
    </lineage>
</organism>
<dbReference type="Proteomes" id="UP000198701">
    <property type="component" value="Unassembled WGS sequence"/>
</dbReference>
<dbReference type="RefSeq" id="WP_092325012.1">
    <property type="nucleotide sequence ID" value="NZ_FNFU01000025.1"/>
</dbReference>
<dbReference type="GO" id="GO:0007165">
    <property type="term" value="P:signal transduction"/>
    <property type="evidence" value="ECO:0007669"/>
    <property type="project" value="InterPro"/>
</dbReference>
<dbReference type="PANTHER" id="PTHR22617">
    <property type="entry name" value="CHEMOTAXIS SENSOR HISTIDINE KINASE-RELATED"/>
    <property type="match status" value="1"/>
</dbReference>
<sequence>MMTMVCFRSAGAGYCLPVEATRAVRPADGIRSLPGAASDIVGILPGQPPLTVISALGGGGSHVLVVETGETTFGLLVDAVTGLRRISAADIRPAPTGQGRAFISGTVDSDGELMLVADPVALAARL</sequence>
<dbReference type="InterPro" id="IPR002545">
    <property type="entry name" value="CheW-lke_dom"/>
</dbReference>
<dbReference type="GO" id="GO:0005829">
    <property type="term" value="C:cytosol"/>
    <property type="evidence" value="ECO:0007669"/>
    <property type="project" value="TreeGrafter"/>
</dbReference>
<name>A0A1G9H0X5_9MICO</name>